<organism evidence="2 3">
    <name type="scientific">Streptomyces indiaensis</name>
    <dbReference type="NCBI Taxonomy" id="284033"/>
    <lineage>
        <taxon>Bacteria</taxon>
        <taxon>Bacillati</taxon>
        <taxon>Actinomycetota</taxon>
        <taxon>Actinomycetes</taxon>
        <taxon>Kitasatosporales</taxon>
        <taxon>Streptomycetaceae</taxon>
        <taxon>Streptomyces</taxon>
    </lineage>
</organism>
<evidence type="ECO:0000256" key="1">
    <source>
        <dbReference type="SAM" id="MobiDB-lite"/>
    </source>
</evidence>
<sequence length="72" mass="7425">MLVGADGHQGAVGPDVIRTDPVERTMERRKTTHGGESSPVTHQSAVSADQRTLPRGFRGVAGRSGAGNGCPS</sequence>
<gene>
    <name evidence="2" type="ORF">GCM10010104_69990</name>
</gene>
<feature type="compositionally biased region" description="Gly residues" evidence="1">
    <location>
        <begin position="62"/>
        <end position="72"/>
    </location>
</feature>
<proteinExistence type="predicted"/>
<feature type="compositionally biased region" description="Basic and acidic residues" evidence="1">
    <location>
        <begin position="17"/>
        <end position="29"/>
    </location>
</feature>
<evidence type="ECO:0000313" key="2">
    <source>
        <dbReference type="EMBL" id="GAA2262598.1"/>
    </source>
</evidence>
<evidence type="ECO:0008006" key="4">
    <source>
        <dbReference type="Google" id="ProtNLM"/>
    </source>
</evidence>
<dbReference type="EMBL" id="BAAART010000235">
    <property type="protein sequence ID" value="GAA2262598.1"/>
    <property type="molecule type" value="Genomic_DNA"/>
</dbReference>
<accession>A0ABN3ELW0</accession>
<evidence type="ECO:0000313" key="3">
    <source>
        <dbReference type="Proteomes" id="UP001501474"/>
    </source>
</evidence>
<keyword evidence="3" id="KW-1185">Reference proteome</keyword>
<dbReference type="Proteomes" id="UP001501474">
    <property type="component" value="Unassembled WGS sequence"/>
</dbReference>
<comment type="caution">
    <text evidence="2">The sequence shown here is derived from an EMBL/GenBank/DDBJ whole genome shotgun (WGS) entry which is preliminary data.</text>
</comment>
<feature type="compositionally biased region" description="Polar residues" evidence="1">
    <location>
        <begin position="34"/>
        <end position="50"/>
    </location>
</feature>
<protein>
    <recommendedName>
        <fullName evidence="4">FAD binding domain-containing protein</fullName>
    </recommendedName>
</protein>
<reference evidence="2 3" key="1">
    <citation type="journal article" date="2019" name="Int. J. Syst. Evol. Microbiol.">
        <title>The Global Catalogue of Microorganisms (GCM) 10K type strain sequencing project: providing services to taxonomists for standard genome sequencing and annotation.</title>
        <authorList>
            <consortium name="The Broad Institute Genomics Platform"/>
            <consortium name="The Broad Institute Genome Sequencing Center for Infectious Disease"/>
            <person name="Wu L."/>
            <person name="Ma J."/>
        </authorList>
    </citation>
    <scope>NUCLEOTIDE SEQUENCE [LARGE SCALE GENOMIC DNA]</scope>
    <source>
        <strain evidence="2 3">JCM 3053</strain>
    </source>
</reference>
<name>A0ABN3ELW0_9ACTN</name>
<feature type="region of interest" description="Disordered" evidence="1">
    <location>
        <begin position="1"/>
        <end position="72"/>
    </location>
</feature>